<dbReference type="PROSITE" id="PS50297">
    <property type="entry name" value="ANK_REP_REGION"/>
    <property type="match status" value="1"/>
</dbReference>
<dbReference type="InterPro" id="IPR051165">
    <property type="entry name" value="Multifunctional_ANK_Repeat"/>
</dbReference>
<gene>
    <name evidence="4" type="ORF">LOD99_7008</name>
</gene>
<keyword evidence="2 3" id="KW-0040">ANK repeat</keyword>
<dbReference type="AlphaFoldDB" id="A0AAV7JKQ8"/>
<evidence type="ECO:0000256" key="3">
    <source>
        <dbReference type="PROSITE-ProRule" id="PRU00023"/>
    </source>
</evidence>
<dbReference type="PANTHER" id="PTHR24123">
    <property type="entry name" value="ANKYRIN REPEAT-CONTAINING"/>
    <property type="match status" value="1"/>
</dbReference>
<dbReference type="InterPro" id="IPR002110">
    <property type="entry name" value="Ankyrin_rpt"/>
</dbReference>
<dbReference type="PANTHER" id="PTHR24123:SF33">
    <property type="entry name" value="PROTEIN HOS4"/>
    <property type="match status" value="1"/>
</dbReference>
<comment type="caution">
    <text evidence="4">The sequence shown here is derived from an EMBL/GenBank/DDBJ whole genome shotgun (WGS) entry which is preliminary data.</text>
</comment>
<dbReference type="PROSITE" id="PS50088">
    <property type="entry name" value="ANK_REPEAT"/>
    <property type="match status" value="1"/>
</dbReference>
<keyword evidence="1" id="KW-0677">Repeat</keyword>
<dbReference type="Proteomes" id="UP001165289">
    <property type="component" value="Unassembled WGS sequence"/>
</dbReference>
<keyword evidence="5" id="KW-1185">Reference proteome</keyword>
<protein>
    <submittedName>
        <fullName evidence="4">NF-kappa-B inhibitor delta</fullName>
    </submittedName>
</protein>
<organism evidence="4 5">
    <name type="scientific">Oopsacas minuta</name>
    <dbReference type="NCBI Taxonomy" id="111878"/>
    <lineage>
        <taxon>Eukaryota</taxon>
        <taxon>Metazoa</taxon>
        <taxon>Porifera</taxon>
        <taxon>Hexactinellida</taxon>
        <taxon>Hexasterophora</taxon>
        <taxon>Lyssacinosida</taxon>
        <taxon>Leucopsacidae</taxon>
        <taxon>Oopsacas</taxon>
    </lineage>
</organism>
<feature type="repeat" description="ANK" evidence="3">
    <location>
        <begin position="273"/>
        <end position="305"/>
    </location>
</feature>
<dbReference type="SMART" id="SM00248">
    <property type="entry name" value="ANK"/>
    <property type="match status" value="4"/>
</dbReference>
<dbReference type="InterPro" id="IPR036770">
    <property type="entry name" value="Ankyrin_rpt-contain_sf"/>
</dbReference>
<sequence>MQADGFKLKYNKQMTLEEYIERMRKFISFCEYPGHDISTISDTISLDMILYGHNEKGYTSIMLCVIQHNVEMFNLIIQKIKTAPKTKSDLVRISKFLNGRNKHGQTVLHICILFRDTNMLKSLLEIGCNPLTTDWKLKNVYHYIAEQNLIGFTECIHQALMDRKNNREYTSQVKEIERKLLSAKDHEGMTPIHTAIEIHHDINLLIDLLDPDYQEGVIGDRFKDECLMIIMSKSHSTILHQLMEIGDAMLLEYILLRIPQHKQIEFIDQDNGYGNTPLHIGVACNNIGCVELLIQYGANKEKWNAEDLLPIHYCVSEEMMEILLQKTNRTT</sequence>
<evidence type="ECO:0000256" key="1">
    <source>
        <dbReference type="ARBA" id="ARBA00022737"/>
    </source>
</evidence>
<proteinExistence type="predicted"/>
<evidence type="ECO:0000256" key="2">
    <source>
        <dbReference type="ARBA" id="ARBA00023043"/>
    </source>
</evidence>
<dbReference type="Pfam" id="PF12796">
    <property type="entry name" value="Ank_2"/>
    <property type="match status" value="1"/>
</dbReference>
<name>A0AAV7JKQ8_9METZ</name>
<dbReference type="Gene3D" id="1.25.40.20">
    <property type="entry name" value="Ankyrin repeat-containing domain"/>
    <property type="match status" value="2"/>
</dbReference>
<dbReference type="EMBL" id="JAKMXF010000324">
    <property type="protein sequence ID" value="KAI6648935.1"/>
    <property type="molecule type" value="Genomic_DNA"/>
</dbReference>
<accession>A0AAV7JKQ8</accession>
<evidence type="ECO:0000313" key="4">
    <source>
        <dbReference type="EMBL" id="KAI6648935.1"/>
    </source>
</evidence>
<dbReference type="Pfam" id="PF00023">
    <property type="entry name" value="Ank"/>
    <property type="match status" value="1"/>
</dbReference>
<reference evidence="4 5" key="1">
    <citation type="journal article" date="2023" name="BMC Biol.">
        <title>The compact genome of the sponge Oopsacas minuta (Hexactinellida) is lacking key metazoan core genes.</title>
        <authorList>
            <person name="Santini S."/>
            <person name="Schenkelaars Q."/>
            <person name="Jourda C."/>
            <person name="Duchesne M."/>
            <person name="Belahbib H."/>
            <person name="Rocher C."/>
            <person name="Selva M."/>
            <person name="Riesgo A."/>
            <person name="Vervoort M."/>
            <person name="Leys S.P."/>
            <person name="Kodjabachian L."/>
            <person name="Le Bivic A."/>
            <person name="Borchiellini C."/>
            <person name="Claverie J.M."/>
            <person name="Renard E."/>
        </authorList>
    </citation>
    <scope>NUCLEOTIDE SEQUENCE [LARGE SCALE GENOMIC DNA]</scope>
    <source>
        <strain evidence="4">SPO-2</strain>
    </source>
</reference>
<evidence type="ECO:0000313" key="5">
    <source>
        <dbReference type="Proteomes" id="UP001165289"/>
    </source>
</evidence>
<dbReference type="SUPFAM" id="SSF48403">
    <property type="entry name" value="Ankyrin repeat"/>
    <property type="match status" value="1"/>
</dbReference>